<feature type="transmembrane region" description="Helical" evidence="1">
    <location>
        <begin position="6"/>
        <end position="30"/>
    </location>
</feature>
<dbReference type="AlphaFoldDB" id="A0A0G1LVT4"/>
<keyword evidence="1" id="KW-0812">Transmembrane</keyword>
<dbReference type="Proteomes" id="UP000033945">
    <property type="component" value="Unassembled WGS sequence"/>
</dbReference>
<reference evidence="2 3" key="1">
    <citation type="journal article" date="2015" name="Nature">
        <title>rRNA introns, odd ribosomes, and small enigmatic genomes across a large radiation of phyla.</title>
        <authorList>
            <person name="Brown C.T."/>
            <person name="Hug L.A."/>
            <person name="Thomas B.C."/>
            <person name="Sharon I."/>
            <person name="Castelle C.J."/>
            <person name="Singh A."/>
            <person name="Wilkins M.J."/>
            <person name="Williams K.H."/>
            <person name="Banfield J.F."/>
        </authorList>
    </citation>
    <scope>NUCLEOTIDE SEQUENCE [LARGE SCALE GENOMIC DNA]</scope>
</reference>
<sequence length="158" mass="17350">MKGFGILEIVIAVSIISATIFSLSFVFIISSRLEEASLNKIRANFLAEEGLEATRFLRDQSWATNLGGLSIGTTYYLSFNAVNSVWSINTSNPGLIDNLFLRKVTAENVCRNDSYDIVSSCGTLDPDTKKINVSVEWLERGSTATISASTYLSDIFDN</sequence>
<gene>
    <name evidence="2" type="ORF">UW55_C0001G0137</name>
</gene>
<dbReference type="EMBL" id="LCIT01000001">
    <property type="protein sequence ID" value="KKT63844.1"/>
    <property type="molecule type" value="Genomic_DNA"/>
</dbReference>
<protein>
    <submittedName>
        <fullName evidence="2">Uncharacterized protein</fullName>
    </submittedName>
</protein>
<comment type="caution">
    <text evidence="2">The sequence shown here is derived from an EMBL/GenBank/DDBJ whole genome shotgun (WGS) entry which is preliminary data.</text>
</comment>
<evidence type="ECO:0000313" key="2">
    <source>
        <dbReference type="EMBL" id="KKT63844.1"/>
    </source>
</evidence>
<proteinExistence type="predicted"/>
<organism evidence="2 3">
    <name type="scientific">Candidatus Giovannonibacteria bacterium GW2011_GWA2_44_26</name>
    <dbReference type="NCBI Taxonomy" id="1618648"/>
    <lineage>
        <taxon>Bacteria</taxon>
        <taxon>Candidatus Giovannoniibacteriota</taxon>
    </lineage>
</organism>
<accession>A0A0G1LVT4</accession>
<name>A0A0G1LVT4_9BACT</name>
<evidence type="ECO:0000256" key="1">
    <source>
        <dbReference type="SAM" id="Phobius"/>
    </source>
</evidence>
<keyword evidence="1" id="KW-0472">Membrane</keyword>
<evidence type="ECO:0000313" key="3">
    <source>
        <dbReference type="Proteomes" id="UP000033945"/>
    </source>
</evidence>
<keyword evidence="1" id="KW-1133">Transmembrane helix</keyword>